<name>A0A3Q9BW72_9ACTN</name>
<dbReference type="Proteomes" id="UP000280197">
    <property type="component" value="Chromosome"/>
</dbReference>
<dbReference type="KEGG" id="saqu:EJC51_01350"/>
<evidence type="ECO:0000313" key="2">
    <source>
        <dbReference type="Proteomes" id="UP000280197"/>
    </source>
</evidence>
<proteinExistence type="predicted"/>
<dbReference type="EMBL" id="CP034463">
    <property type="protein sequence ID" value="AZP14913.1"/>
    <property type="molecule type" value="Genomic_DNA"/>
</dbReference>
<gene>
    <name evidence="1" type="ORF">EJC51_01350</name>
</gene>
<organism evidence="1 2">
    <name type="scientific">Streptomyces aquilus</name>
    <dbReference type="NCBI Taxonomy" id="2548456"/>
    <lineage>
        <taxon>Bacteria</taxon>
        <taxon>Bacillati</taxon>
        <taxon>Actinomycetota</taxon>
        <taxon>Actinomycetes</taxon>
        <taxon>Kitasatosporales</taxon>
        <taxon>Streptomycetaceae</taxon>
        <taxon>Streptomyces</taxon>
    </lineage>
</organism>
<protein>
    <submittedName>
        <fullName evidence="1">Uncharacterized protein</fullName>
    </submittedName>
</protein>
<sequence>MTHEPGRPSRRAVLLGVAGCVLGAAGRVGAILAHSRIELPPAARADLRGGRIHDGVPTAMRRLAGTYRMYVSVVRSGHPLDVFGTSRPSGHPRGRAFGV</sequence>
<reference evidence="1 2" key="1">
    <citation type="submission" date="2018-12" db="EMBL/GenBank/DDBJ databases">
        <authorList>
            <person name="Li K."/>
        </authorList>
    </citation>
    <scope>NUCLEOTIDE SEQUENCE [LARGE SCALE GENOMIC DNA]</scope>
    <source>
        <strain evidence="2">CR22</strain>
    </source>
</reference>
<evidence type="ECO:0000313" key="1">
    <source>
        <dbReference type="EMBL" id="AZP14913.1"/>
    </source>
</evidence>
<accession>A0A3Q9BW72</accession>
<dbReference type="AlphaFoldDB" id="A0A3Q9BW72"/>
<dbReference type="RefSeq" id="WP_126269300.1">
    <property type="nucleotide sequence ID" value="NZ_CP034463.1"/>
</dbReference>
<keyword evidence="2" id="KW-1185">Reference proteome</keyword>